<keyword evidence="1 5" id="KW-0403">Intermediate filament</keyword>
<dbReference type="PROSITE" id="PS00226">
    <property type="entry name" value="IF_ROD_1"/>
    <property type="match status" value="1"/>
</dbReference>
<dbReference type="EMBL" id="GECZ01016932">
    <property type="protein sequence ID" value="JAS52837.1"/>
    <property type="molecule type" value="Transcribed_RNA"/>
</dbReference>
<dbReference type="PROSITE" id="PS51841">
    <property type="entry name" value="LTD"/>
    <property type="match status" value="1"/>
</dbReference>
<dbReference type="PANTHER" id="PTHR45721">
    <property type="entry name" value="LAMIN DM0-RELATED"/>
    <property type="match status" value="1"/>
</dbReference>
<feature type="region of interest" description="Disordered" evidence="7">
    <location>
        <begin position="560"/>
        <end position="592"/>
    </location>
</feature>
<evidence type="ECO:0000313" key="13">
    <source>
        <dbReference type="EMBL" id="JAS67736.1"/>
    </source>
</evidence>
<dbReference type="GO" id="GO:0090435">
    <property type="term" value="P:protein localization to nuclear envelope"/>
    <property type="evidence" value="ECO:0007669"/>
    <property type="project" value="TreeGrafter"/>
</dbReference>
<name>A0A1B6EN38_9HEMI</name>
<feature type="region of interest" description="Disordered" evidence="7">
    <location>
        <begin position="1"/>
        <end position="44"/>
    </location>
</feature>
<dbReference type="Pfam" id="PF00932">
    <property type="entry name" value="LTD"/>
    <property type="match status" value="1"/>
</dbReference>
<feature type="compositionally biased region" description="Low complexity" evidence="7">
    <location>
        <begin position="562"/>
        <end position="571"/>
    </location>
</feature>
<evidence type="ECO:0000313" key="10">
    <source>
        <dbReference type="EMBL" id="JAS39347.1"/>
    </source>
</evidence>
<dbReference type="InterPro" id="IPR039008">
    <property type="entry name" value="IF_rod_dom"/>
</dbReference>
<evidence type="ECO:0000256" key="2">
    <source>
        <dbReference type="ARBA" id="ARBA00023054"/>
    </source>
</evidence>
<dbReference type="Pfam" id="PF00038">
    <property type="entry name" value="Filament"/>
    <property type="match status" value="1"/>
</dbReference>
<comment type="subcellular location">
    <subcellularLocation>
        <location evidence="4">Nucleus lamina</location>
    </subcellularLocation>
</comment>
<dbReference type="GO" id="GO:0051664">
    <property type="term" value="P:nuclear pore localization"/>
    <property type="evidence" value="ECO:0007669"/>
    <property type="project" value="TreeGrafter"/>
</dbReference>
<feature type="region of interest" description="Disordered" evidence="7">
    <location>
        <begin position="423"/>
        <end position="445"/>
    </location>
</feature>
<gene>
    <name evidence="10" type="ORF">g.39351</name>
    <name evidence="13" type="ORF">g.39352</name>
    <name evidence="11" type="ORF">g.39353</name>
    <name evidence="12" type="ORF">g.39354</name>
</gene>
<evidence type="ECO:0008006" key="14">
    <source>
        <dbReference type="Google" id="ProtNLM"/>
    </source>
</evidence>
<dbReference type="Gene3D" id="1.20.5.1160">
    <property type="entry name" value="Vasodilator-stimulated phosphoprotein"/>
    <property type="match status" value="1"/>
</dbReference>
<dbReference type="SMART" id="SM01391">
    <property type="entry name" value="Filament"/>
    <property type="match status" value="1"/>
</dbReference>
<dbReference type="AlphaFoldDB" id="A0A1B6EN38"/>
<dbReference type="InterPro" id="IPR001322">
    <property type="entry name" value="Lamin_tail_dom"/>
</dbReference>
<evidence type="ECO:0000256" key="1">
    <source>
        <dbReference type="ARBA" id="ARBA00022754"/>
    </source>
</evidence>
<dbReference type="Gene3D" id="1.20.5.170">
    <property type="match status" value="1"/>
</dbReference>
<protein>
    <recommendedName>
        <fullName evidence="14">LTD domain-containing protein</fullName>
    </recommendedName>
</protein>
<feature type="coiled-coil region" evidence="6">
    <location>
        <begin position="253"/>
        <end position="397"/>
    </location>
</feature>
<proteinExistence type="inferred from homology"/>
<feature type="compositionally biased region" description="Polar residues" evidence="7">
    <location>
        <begin position="25"/>
        <end position="38"/>
    </location>
</feature>
<dbReference type="PANTHER" id="PTHR45721:SF11">
    <property type="entry name" value="LAMIN DM0-RELATED"/>
    <property type="match status" value="1"/>
</dbReference>
<dbReference type="GO" id="GO:0006998">
    <property type="term" value="P:nuclear envelope organization"/>
    <property type="evidence" value="ECO:0007669"/>
    <property type="project" value="TreeGrafter"/>
</dbReference>
<keyword evidence="2 6" id="KW-0175">Coiled coil</keyword>
<dbReference type="SUPFAM" id="SSF64593">
    <property type="entry name" value="Intermediate filament protein, coiled coil region"/>
    <property type="match status" value="2"/>
</dbReference>
<dbReference type="GO" id="GO:0007112">
    <property type="term" value="P:male meiosis cytokinesis"/>
    <property type="evidence" value="ECO:0007669"/>
    <property type="project" value="UniProtKB-ARBA"/>
</dbReference>
<comment type="similarity">
    <text evidence="5">Belongs to the intermediate filament family.</text>
</comment>
<evidence type="ECO:0000256" key="4">
    <source>
        <dbReference type="ARBA" id="ARBA00024186"/>
    </source>
</evidence>
<dbReference type="GO" id="GO:0005638">
    <property type="term" value="C:lamin filament"/>
    <property type="evidence" value="ECO:0007669"/>
    <property type="project" value="UniProtKB-ARBA"/>
</dbReference>
<dbReference type="GO" id="GO:0030833">
    <property type="term" value="P:regulation of actin filament polymerization"/>
    <property type="evidence" value="ECO:0007669"/>
    <property type="project" value="UniProtKB-ARBA"/>
</dbReference>
<reference evidence="10" key="1">
    <citation type="submission" date="2015-11" db="EMBL/GenBank/DDBJ databases">
        <title>De novo transcriptome assembly of four potential Pierce s Disease insect vectors from Arizona vineyards.</title>
        <authorList>
            <person name="Tassone E.E."/>
        </authorList>
    </citation>
    <scope>NUCLEOTIDE SEQUENCE</scope>
</reference>
<evidence type="ECO:0000259" key="9">
    <source>
        <dbReference type="PROSITE" id="PS51842"/>
    </source>
</evidence>
<dbReference type="EMBL" id="GECZ01002033">
    <property type="protein sequence ID" value="JAS67736.1"/>
    <property type="molecule type" value="Transcribed_RNA"/>
</dbReference>
<evidence type="ECO:0000256" key="7">
    <source>
        <dbReference type="SAM" id="MobiDB-lite"/>
    </source>
</evidence>
<evidence type="ECO:0000256" key="6">
    <source>
        <dbReference type="SAM" id="Coils"/>
    </source>
</evidence>
<dbReference type="InterPro" id="IPR036415">
    <property type="entry name" value="Lamin_tail_dom_sf"/>
</dbReference>
<dbReference type="FunFam" id="1.20.5.170:FF:000058">
    <property type="entry name" value="Intermediate filament protein B"/>
    <property type="match status" value="1"/>
</dbReference>
<sequence>MSSKTTTKRTTVTSSSTSVGASTSQGRPSSPLSPTRISRLQEKNDLSNLNDRLAVYIDKVRHLESENGRLTREVRSYEETKTREITSVKSMYEGELSDARKLLDELSREKAKLELDLRRMFAENEDLKNKLDKKTQDYILAEATISGLESRLSDLQKSYNQSQSDRKKLNDENKKLVKENSSLTLQLSESKKMAEEEILKRVEAENQLQTAREDLDFKEKLFQKQMVETHTQQKREITEIDGRLAQEYEERLYAMLQDVRRQCEEELRRTKDESNALYEEKINSLERQLDRNSNQAASAIEEMRKMSVRQEEWQRKLSDMEAANAALTLQVRDLEKQLENERNRHMLESSRQERELSRLHEEMQQRMQEYQDLMDIKVQLDLEIAAYRKLLESEEERLNITPVQGTPGRPANVSRLTPLRRDTPARTAKRKRTTMLEDSETSSLQDYTISSSYKTDLEVVDVDPQAKFIKLQNKGNRELLVGRWQVTAKTSDGSCSFKFRANSKVKAGDTVTIWSQDSGQDHEPPHHLLMSGQQWTVADQMTIQILNQTGEEVGLLERKRTQLSQSRSRQSGTELYHQQGDREQTEDKCAIM</sequence>
<feature type="domain" description="IF rod" evidence="9">
    <location>
        <begin position="42"/>
        <end position="398"/>
    </location>
</feature>
<dbReference type="GO" id="GO:0007097">
    <property type="term" value="P:nuclear migration"/>
    <property type="evidence" value="ECO:0007669"/>
    <property type="project" value="TreeGrafter"/>
</dbReference>
<feature type="coiled-coil region" evidence="6">
    <location>
        <begin position="46"/>
        <end position="221"/>
    </location>
</feature>
<dbReference type="GO" id="GO:0031507">
    <property type="term" value="P:heterochromatin formation"/>
    <property type="evidence" value="ECO:0007669"/>
    <property type="project" value="UniProtKB-ARBA"/>
</dbReference>
<evidence type="ECO:0000256" key="5">
    <source>
        <dbReference type="RuleBase" id="RU000685"/>
    </source>
</evidence>
<evidence type="ECO:0000313" key="12">
    <source>
        <dbReference type="EMBL" id="JAS64038.1"/>
    </source>
</evidence>
<evidence type="ECO:0000256" key="3">
    <source>
        <dbReference type="ARBA" id="ARBA00023242"/>
    </source>
</evidence>
<feature type="compositionally biased region" description="Basic and acidic residues" evidence="7">
    <location>
        <begin position="579"/>
        <end position="592"/>
    </location>
</feature>
<dbReference type="EMBL" id="GECZ01005731">
    <property type="protein sequence ID" value="JAS64038.1"/>
    <property type="molecule type" value="Transcribed_RNA"/>
</dbReference>
<organism evidence="10">
    <name type="scientific">Cuerna arida</name>
    <dbReference type="NCBI Taxonomy" id="1464854"/>
    <lineage>
        <taxon>Eukaryota</taxon>
        <taxon>Metazoa</taxon>
        <taxon>Ecdysozoa</taxon>
        <taxon>Arthropoda</taxon>
        <taxon>Hexapoda</taxon>
        <taxon>Insecta</taxon>
        <taxon>Pterygota</taxon>
        <taxon>Neoptera</taxon>
        <taxon>Paraneoptera</taxon>
        <taxon>Hemiptera</taxon>
        <taxon>Auchenorrhyncha</taxon>
        <taxon>Membracoidea</taxon>
        <taxon>Cicadellidae</taxon>
        <taxon>Cicadellinae</taxon>
        <taxon>Proconiini</taxon>
        <taxon>Cuerna</taxon>
    </lineage>
</organism>
<dbReference type="Gene3D" id="2.60.40.1260">
    <property type="entry name" value="Lamin Tail domain"/>
    <property type="match status" value="1"/>
</dbReference>
<dbReference type="PROSITE" id="PS51842">
    <property type="entry name" value="IF_ROD_2"/>
    <property type="match status" value="1"/>
</dbReference>
<dbReference type="SUPFAM" id="SSF74853">
    <property type="entry name" value="Lamin A/C globular tail domain"/>
    <property type="match status" value="1"/>
</dbReference>
<feature type="compositionally biased region" description="Low complexity" evidence="7">
    <location>
        <begin position="1"/>
        <end position="24"/>
    </location>
</feature>
<feature type="domain" description="LTD" evidence="8">
    <location>
        <begin position="445"/>
        <end position="567"/>
    </location>
</feature>
<dbReference type="GO" id="GO:0005200">
    <property type="term" value="F:structural constituent of cytoskeleton"/>
    <property type="evidence" value="ECO:0007669"/>
    <property type="project" value="TreeGrafter"/>
</dbReference>
<accession>A0A1B6EN38</accession>
<dbReference type="InterPro" id="IPR018039">
    <property type="entry name" value="IF_conserved"/>
</dbReference>
<dbReference type="EMBL" id="GECZ01030422">
    <property type="protein sequence ID" value="JAS39347.1"/>
    <property type="molecule type" value="Transcribed_RNA"/>
</dbReference>
<evidence type="ECO:0000259" key="8">
    <source>
        <dbReference type="PROSITE" id="PS51841"/>
    </source>
</evidence>
<evidence type="ECO:0000313" key="11">
    <source>
        <dbReference type="EMBL" id="JAS52837.1"/>
    </source>
</evidence>
<keyword evidence="3" id="KW-0539">Nucleus</keyword>